<name>A0ABQ7K5Z4_9FUNG</name>
<dbReference type="Proteomes" id="UP001194696">
    <property type="component" value="Unassembled WGS sequence"/>
</dbReference>
<proteinExistence type="predicted"/>
<sequence>MLSPIVMMDEIDKSEQSDQNSQATPPVIGGLVAVPPLTAAVAGDLSTTPAGFGGFSAAPAAPAPAALAFGGVGPLPVPAPVAAVGEFGVVPTAAAAVGDGFGAAAPVTPAVILGEHGTTAAVAPAAAFEGFGVAPATVAIHGFGLTPVDQVADPYQELDVELSEPLFPDHLNLADVIVTKTQERITPESNKARKEYSWILAQHAWHLIRINPGLTRLDSSECSRVNDIHISGDFIFATLRHLKHLKNLNVDEQIFKSLNFWRLWDALTATAESLSIMGQFVPSHVFPLPDPLPEVNTSLKVLLVAGSTTVNGLLTLLVPQSDSA</sequence>
<evidence type="ECO:0000313" key="1">
    <source>
        <dbReference type="EMBL" id="KAG0292360.1"/>
    </source>
</evidence>
<reference evidence="1 2" key="1">
    <citation type="journal article" date="2020" name="Fungal Divers.">
        <title>Resolving the Mortierellaceae phylogeny through synthesis of multi-gene phylogenetics and phylogenomics.</title>
        <authorList>
            <person name="Vandepol N."/>
            <person name="Liber J."/>
            <person name="Desiro A."/>
            <person name="Na H."/>
            <person name="Kennedy M."/>
            <person name="Barry K."/>
            <person name="Grigoriev I.V."/>
            <person name="Miller A.N."/>
            <person name="O'Donnell K."/>
            <person name="Stajich J.E."/>
            <person name="Bonito G."/>
        </authorList>
    </citation>
    <scope>NUCLEOTIDE SEQUENCE [LARGE SCALE GENOMIC DNA]</scope>
    <source>
        <strain evidence="1 2">AD045</strain>
    </source>
</reference>
<organism evidence="1 2">
    <name type="scientific">Linnemannia gamsii</name>
    <dbReference type="NCBI Taxonomy" id="64522"/>
    <lineage>
        <taxon>Eukaryota</taxon>
        <taxon>Fungi</taxon>
        <taxon>Fungi incertae sedis</taxon>
        <taxon>Mucoromycota</taxon>
        <taxon>Mortierellomycotina</taxon>
        <taxon>Mortierellomycetes</taxon>
        <taxon>Mortierellales</taxon>
        <taxon>Mortierellaceae</taxon>
        <taxon>Linnemannia</taxon>
    </lineage>
</organism>
<accession>A0ABQ7K5Z4</accession>
<comment type="caution">
    <text evidence="1">The sequence shown here is derived from an EMBL/GenBank/DDBJ whole genome shotgun (WGS) entry which is preliminary data.</text>
</comment>
<keyword evidence="2" id="KW-1185">Reference proteome</keyword>
<evidence type="ECO:0000313" key="2">
    <source>
        <dbReference type="Proteomes" id="UP001194696"/>
    </source>
</evidence>
<protein>
    <submittedName>
        <fullName evidence="1">Uncharacterized protein</fullName>
    </submittedName>
</protein>
<dbReference type="EMBL" id="JAAAIM010000200">
    <property type="protein sequence ID" value="KAG0292360.1"/>
    <property type="molecule type" value="Genomic_DNA"/>
</dbReference>
<gene>
    <name evidence="1" type="ORF">BGZ96_004278</name>
</gene>